<name>A0A8B8BQ46_CRAVI</name>
<reference evidence="2" key="1">
    <citation type="submission" date="2024-06" db="UniProtKB">
        <authorList>
            <consortium name="RefSeq"/>
        </authorList>
    </citation>
    <scope>NUCLEOTIDE SEQUENCE [LARGE SCALE GENOMIC DNA]</scope>
</reference>
<keyword evidence="1" id="KW-0472">Membrane</keyword>
<gene>
    <name evidence="3" type="primary">LOC111112308</name>
</gene>
<feature type="transmembrane region" description="Helical" evidence="1">
    <location>
        <begin position="89"/>
        <end position="116"/>
    </location>
</feature>
<dbReference type="AlphaFoldDB" id="A0A8B8BQ46"/>
<sequence length="215" mass="23520">MKCSSSGFTPLKIASLVVGGIAIVTHITAVAYPEWDGVDTKWYSASGTANNLTIKSHGSLWKLTVEKDETGRFFASTRAKIDTAWKKPIILMATTGIVAGVLGEGLLVLTALLETCTNKAILPMCSKMASFLFTLCAAFESLMGAILYMFNFEKQHRPTQCNGEDLPVDELVLRAGFYIECAAGGLFFLMLFLSVLDMLNYDRRQINSVTPLVQE</sequence>
<evidence type="ECO:0000313" key="2">
    <source>
        <dbReference type="Proteomes" id="UP000694844"/>
    </source>
</evidence>
<reference evidence="3" key="2">
    <citation type="submission" date="2025-08" db="UniProtKB">
        <authorList>
            <consortium name="RefSeq"/>
        </authorList>
    </citation>
    <scope>IDENTIFICATION</scope>
    <source>
        <tissue evidence="3">Whole sample</tissue>
    </source>
</reference>
<proteinExistence type="predicted"/>
<dbReference type="GeneID" id="111112308"/>
<feature type="transmembrane region" description="Helical" evidence="1">
    <location>
        <begin position="175"/>
        <end position="196"/>
    </location>
</feature>
<protein>
    <submittedName>
        <fullName evidence="3">Uncharacterized protein LOC111112308</fullName>
    </submittedName>
</protein>
<feature type="transmembrane region" description="Helical" evidence="1">
    <location>
        <begin position="12"/>
        <end position="32"/>
    </location>
</feature>
<dbReference type="Gene3D" id="1.20.140.150">
    <property type="match status" value="1"/>
</dbReference>
<dbReference type="KEGG" id="cvn:111112308"/>
<keyword evidence="1" id="KW-0812">Transmembrane</keyword>
<feature type="transmembrane region" description="Helical" evidence="1">
    <location>
        <begin position="128"/>
        <end position="150"/>
    </location>
</feature>
<keyword evidence="2" id="KW-1185">Reference proteome</keyword>
<keyword evidence="1" id="KW-1133">Transmembrane helix</keyword>
<dbReference type="RefSeq" id="XP_022305457.1">
    <property type="nucleotide sequence ID" value="XM_022449749.1"/>
</dbReference>
<accession>A0A8B8BQ46</accession>
<evidence type="ECO:0000313" key="3">
    <source>
        <dbReference type="RefSeq" id="XP_022305457.1"/>
    </source>
</evidence>
<evidence type="ECO:0000256" key="1">
    <source>
        <dbReference type="SAM" id="Phobius"/>
    </source>
</evidence>
<organism evidence="2 3">
    <name type="scientific">Crassostrea virginica</name>
    <name type="common">Eastern oyster</name>
    <dbReference type="NCBI Taxonomy" id="6565"/>
    <lineage>
        <taxon>Eukaryota</taxon>
        <taxon>Metazoa</taxon>
        <taxon>Spiralia</taxon>
        <taxon>Lophotrochozoa</taxon>
        <taxon>Mollusca</taxon>
        <taxon>Bivalvia</taxon>
        <taxon>Autobranchia</taxon>
        <taxon>Pteriomorphia</taxon>
        <taxon>Ostreida</taxon>
        <taxon>Ostreoidea</taxon>
        <taxon>Ostreidae</taxon>
        <taxon>Crassostrea</taxon>
    </lineage>
</organism>
<dbReference type="Proteomes" id="UP000694844">
    <property type="component" value="Chromosome 1"/>
</dbReference>